<evidence type="ECO:0000313" key="3">
    <source>
        <dbReference type="Proteomes" id="UP000826195"/>
    </source>
</evidence>
<feature type="region of interest" description="Disordered" evidence="1">
    <location>
        <begin position="68"/>
        <end position="88"/>
    </location>
</feature>
<reference evidence="2 3" key="1">
    <citation type="journal article" date="2021" name="J. Hered.">
        <title>A chromosome-level genome assembly of the parasitoid wasp, Cotesia glomerata (Hymenoptera: Braconidae).</title>
        <authorList>
            <person name="Pinto B.J."/>
            <person name="Weis J.J."/>
            <person name="Gamble T."/>
            <person name="Ode P.J."/>
            <person name="Paul R."/>
            <person name="Zaspel J.M."/>
        </authorList>
    </citation>
    <scope>NUCLEOTIDE SEQUENCE [LARGE SCALE GENOMIC DNA]</scope>
    <source>
        <strain evidence="2">CgM1</strain>
    </source>
</reference>
<dbReference type="EMBL" id="JAHXZJ010001119">
    <property type="protein sequence ID" value="KAH0553873.1"/>
    <property type="molecule type" value="Genomic_DNA"/>
</dbReference>
<protein>
    <submittedName>
        <fullName evidence="2">Uncharacterized protein</fullName>
    </submittedName>
</protein>
<keyword evidence="3" id="KW-1185">Reference proteome</keyword>
<organism evidence="2 3">
    <name type="scientific">Cotesia glomerata</name>
    <name type="common">Lepidopteran parasitic wasp</name>
    <name type="synonym">Apanteles glomeratus</name>
    <dbReference type="NCBI Taxonomy" id="32391"/>
    <lineage>
        <taxon>Eukaryota</taxon>
        <taxon>Metazoa</taxon>
        <taxon>Ecdysozoa</taxon>
        <taxon>Arthropoda</taxon>
        <taxon>Hexapoda</taxon>
        <taxon>Insecta</taxon>
        <taxon>Pterygota</taxon>
        <taxon>Neoptera</taxon>
        <taxon>Endopterygota</taxon>
        <taxon>Hymenoptera</taxon>
        <taxon>Apocrita</taxon>
        <taxon>Ichneumonoidea</taxon>
        <taxon>Braconidae</taxon>
        <taxon>Microgastrinae</taxon>
        <taxon>Cotesia</taxon>
    </lineage>
</organism>
<comment type="caution">
    <text evidence="2">The sequence shown here is derived from an EMBL/GenBank/DDBJ whole genome shotgun (WGS) entry which is preliminary data.</text>
</comment>
<name>A0AAV7IJR7_COTGL</name>
<feature type="region of interest" description="Disordered" evidence="1">
    <location>
        <begin position="1"/>
        <end position="51"/>
    </location>
</feature>
<gene>
    <name evidence="2" type="ORF">KQX54_005420</name>
</gene>
<evidence type="ECO:0000256" key="1">
    <source>
        <dbReference type="SAM" id="MobiDB-lite"/>
    </source>
</evidence>
<proteinExistence type="predicted"/>
<feature type="compositionally biased region" description="Basic residues" evidence="1">
    <location>
        <begin position="41"/>
        <end position="51"/>
    </location>
</feature>
<sequence length="119" mass="12902">MSSRSTYPDEPGAAGRAGTRPRGPSSPIEGGRGVDEEKETKKRKKKKKKKSVVVVAVANNVVDTTEVKVTGKDNNHGRTKTSTTPGTAFMGAPGLLVLVILNYRVVSQPQPLYFYIRNM</sequence>
<accession>A0AAV7IJR7</accession>
<feature type="compositionally biased region" description="Low complexity" evidence="1">
    <location>
        <begin position="11"/>
        <end position="23"/>
    </location>
</feature>
<dbReference type="Proteomes" id="UP000826195">
    <property type="component" value="Unassembled WGS sequence"/>
</dbReference>
<dbReference type="AlphaFoldDB" id="A0AAV7IJR7"/>
<evidence type="ECO:0000313" key="2">
    <source>
        <dbReference type="EMBL" id="KAH0553873.1"/>
    </source>
</evidence>